<dbReference type="Pfam" id="PF04628">
    <property type="entry name" value="Sedlin_N"/>
    <property type="match status" value="1"/>
</dbReference>
<dbReference type="InterPro" id="IPR011012">
    <property type="entry name" value="Longin-like_dom_sf"/>
</dbReference>
<gene>
    <name evidence="1" type="ORF">PSALAMII_LOCUS1417</name>
</gene>
<dbReference type="InterPro" id="IPR006722">
    <property type="entry name" value="Sedlin"/>
</dbReference>
<reference evidence="1" key="1">
    <citation type="submission" date="2021-07" db="EMBL/GenBank/DDBJ databases">
        <authorList>
            <person name="Branca A.L. A."/>
        </authorList>
    </citation>
    <scope>NUCLEOTIDE SEQUENCE</scope>
</reference>
<dbReference type="EMBL" id="CAJVPG010000044">
    <property type="protein sequence ID" value="CAG8281281.1"/>
    <property type="molecule type" value="Genomic_DNA"/>
</dbReference>
<organism evidence="1 2">
    <name type="scientific">Penicillium salamii</name>
    <dbReference type="NCBI Taxonomy" id="1612424"/>
    <lineage>
        <taxon>Eukaryota</taxon>
        <taxon>Fungi</taxon>
        <taxon>Dikarya</taxon>
        <taxon>Ascomycota</taxon>
        <taxon>Pezizomycotina</taxon>
        <taxon>Eurotiomycetes</taxon>
        <taxon>Eurotiomycetidae</taxon>
        <taxon>Eurotiales</taxon>
        <taxon>Aspergillaceae</taxon>
        <taxon>Penicillium</taxon>
    </lineage>
</organism>
<dbReference type="Proteomes" id="UP001152649">
    <property type="component" value="Unassembled WGS sequence"/>
</dbReference>
<keyword evidence="2" id="KW-1185">Reference proteome</keyword>
<dbReference type="PANTHER" id="PTHR12403">
    <property type="entry name" value="TRAFFICKING PROTEIN PARTICLE COMPLEX SUBUNIT 2"/>
    <property type="match status" value="1"/>
</dbReference>
<dbReference type="GO" id="GO:0006888">
    <property type="term" value="P:endoplasmic reticulum to Golgi vesicle-mediated transport"/>
    <property type="evidence" value="ECO:0007669"/>
    <property type="project" value="InterPro"/>
</dbReference>
<evidence type="ECO:0000313" key="1">
    <source>
        <dbReference type="EMBL" id="CAG8281281.1"/>
    </source>
</evidence>
<sequence>MHKIFQIFQVYTYVLIYPWTLLAKSSPLITHVISQTPANSPDGLSLHTSTLINRDRPKMSYYFTILSPSDTPLFNIAFGTSKGGGDGIARFRFPETAQYMNQFIIHSSLDILEEAQWTNGSMYLKHIDTYPPAAAYITAFLTPSGARFLLLHQPPHLPSSTGSSGLGASSLLGSAGSTTRASSSSIAANPTSPQTEEAVRQFMNEVYENYVKTAMSPFYKQGMEIKSPVFRTRVTAAGKKWL</sequence>
<evidence type="ECO:0000313" key="2">
    <source>
        <dbReference type="Proteomes" id="UP001152649"/>
    </source>
</evidence>
<dbReference type="SUPFAM" id="SSF64356">
    <property type="entry name" value="SNARE-like"/>
    <property type="match status" value="1"/>
</dbReference>
<dbReference type="GO" id="GO:0005737">
    <property type="term" value="C:cytoplasm"/>
    <property type="evidence" value="ECO:0007669"/>
    <property type="project" value="GOC"/>
</dbReference>
<comment type="caution">
    <text evidence="1">The sequence shown here is derived from an EMBL/GenBank/DDBJ whole genome shotgun (WGS) entry which is preliminary data.</text>
</comment>
<accession>A0A9W4N7L7</accession>
<dbReference type="CDD" id="cd14825">
    <property type="entry name" value="TRAPPC2_sedlin"/>
    <property type="match status" value="1"/>
</dbReference>
<evidence type="ECO:0008006" key="3">
    <source>
        <dbReference type="Google" id="ProtNLM"/>
    </source>
</evidence>
<dbReference type="AlphaFoldDB" id="A0A9W4N7L7"/>
<dbReference type="Gene3D" id="3.30.450.70">
    <property type="match status" value="1"/>
</dbReference>
<dbReference type="OrthoDB" id="10252102at2759"/>
<name>A0A9W4N7L7_9EURO</name>
<proteinExistence type="predicted"/>
<protein>
    <recommendedName>
        <fullName evidence="3">Sedlin</fullName>
    </recommendedName>
</protein>